<gene>
    <name evidence="1" type="primary">39</name>
    <name evidence="1" type="ORF">SHEEN_39</name>
</gene>
<keyword evidence="2" id="KW-1185">Reference proteome</keyword>
<protein>
    <submittedName>
        <fullName evidence="1">Uncharacterized protein</fullName>
    </submittedName>
</protein>
<dbReference type="Proteomes" id="UP000031723">
    <property type="component" value="Segment"/>
</dbReference>
<organism evidence="1 2">
    <name type="scientific">Mycobacterium phage Sheen</name>
    <dbReference type="NCBI Taxonomy" id="1589274"/>
    <lineage>
        <taxon>Viruses</taxon>
        <taxon>Duplodnaviria</taxon>
        <taxon>Heunggongvirae</taxon>
        <taxon>Uroviricota</taxon>
        <taxon>Caudoviricetes</taxon>
        <taxon>Sheenvirus</taxon>
        <taxon>Sheenvirus Sheen</taxon>
    </lineage>
</organism>
<accession>A0A0B4ZYE7</accession>
<dbReference type="KEGG" id="vg:26635418"/>
<sequence>MKRGDKVRIERDEARYPIRGTWRRFRGKRGHFVTRNGDEYGVSFSKDDIVDAWFKRHELVVL</sequence>
<dbReference type="RefSeq" id="YP_009209076.1">
    <property type="nucleotide sequence ID" value="NC_028914.1"/>
</dbReference>
<reference evidence="1 2" key="1">
    <citation type="submission" date="2014-12" db="EMBL/GenBank/DDBJ databases">
        <authorList>
            <person name="Cote D."/>
            <person name="Daigle Z."/>
            <person name="Borges K.M."/>
            <person name="Adams S.D."/>
            <person name="Alvey R.M."/>
            <person name="Barekzi N."/>
            <person name="Beal Z.N."/>
            <person name="Briggs L.A."/>
            <person name="Brown T."/>
            <person name="Coomans R.J."/>
            <person name="D'Elia T."/>
            <person name="Doss J.H."/>
            <person name="Ellsworth J.A."/>
            <person name="Ettinger W.F."/>
            <person name="Fox D.J."/>
            <person name="Gauthier D.T."/>
            <person name="Andriolo J.M."/>
            <person name="Grubb S."/>
            <person name="Gugssa A.H."/>
            <person name="Hauser C.R."/>
            <person name="Hull A.K."/>
            <person name="Jackson N."/>
            <person name="Kart M.U."/>
            <person name="Korey C.A."/>
            <person name="Makemson J."/>
            <person name="McKinney A.L."/>
            <person name="Nelson P.R."/>
            <person name="Newman R.H."/>
            <person name="Powell G."/>
            <person name="Rodriguez-Lanetty M."/>
            <person name="Royer D."/>
            <person name="Sabila M.H."/>
            <person name="Sadana R."/>
            <person name="Saha S."/>
            <person name="Sangster N."/>
            <person name="Slowan-Pomeroy T."/>
            <person name="Urbinati C.R."/>
            <person name="Ward R.E."/>
            <person name="Warner M."/>
            <person name="Williamson B."/>
            <person name="Biederman B."/>
            <person name="Cresawn S.G."/>
            <person name="Bowman C.A."/>
            <person name="Russell D.A."/>
            <person name="Pope W.H."/>
            <person name="Jacobs-Sera D."/>
            <person name="Hendrix R.W."/>
            <person name="Hatfull G.H."/>
        </authorList>
    </citation>
    <scope>NUCLEOTIDE SEQUENCE [LARGE SCALE GENOMIC DNA]</scope>
</reference>
<dbReference type="EMBL" id="KP273225">
    <property type="protein sequence ID" value="AJD82457.1"/>
    <property type="molecule type" value="Genomic_DNA"/>
</dbReference>
<proteinExistence type="predicted"/>
<dbReference type="OrthoDB" id="23652at10239"/>
<evidence type="ECO:0000313" key="1">
    <source>
        <dbReference type="EMBL" id="AJD82457.1"/>
    </source>
</evidence>
<name>A0A0B4ZYE7_9CAUD</name>
<evidence type="ECO:0000313" key="2">
    <source>
        <dbReference type="Proteomes" id="UP000031723"/>
    </source>
</evidence>
<dbReference type="GeneID" id="26635418"/>